<organism evidence="2 3">
    <name type="scientific">Acer saccharum</name>
    <name type="common">Sugar maple</name>
    <dbReference type="NCBI Taxonomy" id="4024"/>
    <lineage>
        <taxon>Eukaryota</taxon>
        <taxon>Viridiplantae</taxon>
        <taxon>Streptophyta</taxon>
        <taxon>Embryophyta</taxon>
        <taxon>Tracheophyta</taxon>
        <taxon>Spermatophyta</taxon>
        <taxon>Magnoliopsida</taxon>
        <taxon>eudicotyledons</taxon>
        <taxon>Gunneridae</taxon>
        <taxon>Pentapetalae</taxon>
        <taxon>rosids</taxon>
        <taxon>malvids</taxon>
        <taxon>Sapindales</taxon>
        <taxon>Sapindaceae</taxon>
        <taxon>Hippocastanoideae</taxon>
        <taxon>Acereae</taxon>
        <taxon>Acer</taxon>
    </lineage>
</organism>
<sequence>MALHDNTSSIAPFSSRASVAVPVTASARPLEPANNCLPPFPHLLAAAPPAAQPTSAPILPAAPPSHNPDQPLSGNEDDRTSTSAYVLFLGSNAISWCSRKKRSVARSSTEAEYMVVALAASKVLWLSSLLHELLIPPTYSPTIYCDNISATYLCSNPVFHSRMKHITIDFHFVQEKVQRGQIRMSHVASADQLADSLTKPLSKTRFAFLRSKIGGSEMPTILRGRIKDIQSNTNSNLKSNSTSNLKSHTSPSPPQT</sequence>
<comment type="caution">
    <text evidence="2">The sequence shown here is derived from an EMBL/GenBank/DDBJ whole genome shotgun (WGS) entry which is preliminary data.</text>
</comment>
<evidence type="ECO:0000313" key="3">
    <source>
        <dbReference type="Proteomes" id="UP001168877"/>
    </source>
</evidence>
<evidence type="ECO:0000256" key="1">
    <source>
        <dbReference type="SAM" id="MobiDB-lite"/>
    </source>
</evidence>
<reference evidence="2" key="1">
    <citation type="journal article" date="2022" name="Plant J.">
        <title>Strategies of tolerance reflected in two North American maple genomes.</title>
        <authorList>
            <person name="McEvoy S.L."/>
            <person name="Sezen U.U."/>
            <person name="Trouern-Trend A."/>
            <person name="McMahon S.M."/>
            <person name="Schaberg P.G."/>
            <person name="Yang J."/>
            <person name="Wegrzyn J.L."/>
            <person name="Swenson N.G."/>
        </authorList>
    </citation>
    <scope>NUCLEOTIDE SEQUENCE</scope>
    <source>
        <strain evidence="2">NS2018</strain>
    </source>
</reference>
<feature type="compositionally biased region" description="Low complexity" evidence="1">
    <location>
        <begin position="231"/>
        <end position="247"/>
    </location>
</feature>
<keyword evidence="3" id="KW-1185">Reference proteome</keyword>
<protein>
    <submittedName>
        <fullName evidence="2">Uncharacterized protein</fullName>
    </submittedName>
</protein>
<dbReference type="PANTHER" id="PTHR11439">
    <property type="entry name" value="GAG-POL-RELATED RETROTRANSPOSON"/>
    <property type="match status" value="1"/>
</dbReference>
<gene>
    <name evidence="2" type="ORF">LWI29_030968</name>
</gene>
<name>A0AA39S7R4_ACESA</name>
<dbReference type="PANTHER" id="PTHR11439:SF517">
    <property type="entry name" value="CYSTEINE-RICH RLK (RECEPTOR-LIKE PROTEIN KINASE) 8"/>
    <property type="match status" value="1"/>
</dbReference>
<proteinExistence type="predicted"/>
<dbReference type="Proteomes" id="UP001168877">
    <property type="component" value="Unassembled WGS sequence"/>
</dbReference>
<dbReference type="CDD" id="cd09272">
    <property type="entry name" value="RNase_HI_RT_Ty1"/>
    <property type="match status" value="1"/>
</dbReference>
<dbReference type="EMBL" id="JAUESC010000383">
    <property type="protein sequence ID" value="KAK0585590.1"/>
    <property type="molecule type" value="Genomic_DNA"/>
</dbReference>
<accession>A0AA39S7R4</accession>
<evidence type="ECO:0000313" key="2">
    <source>
        <dbReference type="EMBL" id="KAK0585590.1"/>
    </source>
</evidence>
<dbReference type="AlphaFoldDB" id="A0AA39S7R4"/>
<feature type="region of interest" description="Disordered" evidence="1">
    <location>
        <begin position="231"/>
        <end position="256"/>
    </location>
</feature>
<feature type="region of interest" description="Disordered" evidence="1">
    <location>
        <begin position="51"/>
        <end position="78"/>
    </location>
</feature>
<reference evidence="2" key="2">
    <citation type="submission" date="2023-06" db="EMBL/GenBank/DDBJ databases">
        <authorList>
            <person name="Swenson N.G."/>
            <person name="Wegrzyn J.L."/>
            <person name="Mcevoy S.L."/>
        </authorList>
    </citation>
    <scope>NUCLEOTIDE SEQUENCE</scope>
    <source>
        <strain evidence="2">NS2018</strain>
        <tissue evidence="2">Leaf</tissue>
    </source>
</reference>